<feature type="domain" description="Prp31 C-terminal" evidence="4">
    <location>
        <begin position="2"/>
        <end position="88"/>
    </location>
</feature>
<gene>
    <name evidence="5" type="ORF">HGM15179_002361</name>
</gene>
<protein>
    <recommendedName>
        <fullName evidence="4">Prp31 C-terminal domain-containing protein</fullName>
    </recommendedName>
</protein>
<evidence type="ECO:0000313" key="5">
    <source>
        <dbReference type="EMBL" id="TRZ24659.1"/>
    </source>
</evidence>
<dbReference type="InterPro" id="IPR027105">
    <property type="entry name" value="Prp31"/>
</dbReference>
<organism evidence="5 6">
    <name type="scientific">Zosterops borbonicus</name>
    <dbReference type="NCBI Taxonomy" id="364589"/>
    <lineage>
        <taxon>Eukaryota</taxon>
        <taxon>Metazoa</taxon>
        <taxon>Chordata</taxon>
        <taxon>Craniata</taxon>
        <taxon>Vertebrata</taxon>
        <taxon>Euteleostomi</taxon>
        <taxon>Archelosauria</taxon>
        <taxon>Archosauria</taxon>
        <taxon>Dinosauria</taxon>
        <taxon>Saurischia</taxon>
        <taxon>Theropoda</taxon>
        <taxon>Coelurosauria</taxon>
        <taxon>Aves</taxon>
        <taxon>Neognathae</taxon>
        <taxon>Neoaves</taxon>
        <taxon>Telluraves</taxon>
        <taxon>Australaves</taxon>
        <taxon>Passeriformes</taxon>
        <taxon>Sylvioidea</taxon>
        <taxon>Zosteropidae</taxon>
        <taxon>Zosterops</taxon>
    </lineage>
</organism>
<dbReference type="Pfam" id="PF09785">
    <property type="entry name" value="Prp31_C"/>
    <property type="match status" value="1"/>
</dbReference>
<evidence type="ECO:0000256" key="2">
    <source>
        <dbReference type="ARBA" id="ARBA00023242"/>
    </source>
</evidence>
<dbReference type="GO" id="GO:0071011">
    <property type="term" value="C:precatalytic spliceosome"/>
    <property type="evidence" value="ECO:0007669"/>
    <property type="project" value="TreeGrafter"/>
</dbReference>
<evidence type="ECO:0000313" key="6">
    <source>
        <dbReference type="Proteomes" id="UP000796761"/>
    </source>
</evidence>
<dbReference type="Proteomes" id="UP000796761">
    <property type="component" value="Unassembled WGS sequence"/>
</dbReference>
<proteinExistence type="predicted"/>
<dbReference type="GO" id="GO:0000244">
    <property type="term" value="P:spliceosomal tri-snRNP complex assembly"/>
    <property type="evidence" value="ECO:0007669"/>
    <property type="project" value="InterPro"/>
</dbReference>
<evidence type="ECO:0000256" key="3">
    <source>
        <dbReference type="ARBA" id="ARBA00023274"/>
    </source>
</evidence>
<dbReference type="PANTHER" id="PTHR13904">
    <property type="entry name" value="PRE-MRNA SPLICING FACTOR PRP31"/>
    <property type="match status" value="1"/>
</dbReference>
<dbReference type="InterPro" id="IPR019175">
    <property type="entry name" value="Prp31_C"/>
</dbReference>
<dbReference type="AlphaFoldDB" id="A0A8K1GSQ1"/>
<evidence type="ECO:0000256" key="1">
    <source>
        <dbReference type="ARBA" id="ARBA00004123"/>
    </source>
</evidence>
<comment type="caution">
    <text evidence="5">The sequence shown here is derived from an EMBL/GenBank/DDBJ whole genome shotgun (WGS) entry which is preliminary data.</text>
</comment>
<dbReference type="EMBL" id="SWJQ01000042">
    <property type="protein sequence ID" value="TRZ24659.1"/>
    <property type="molecule type" value="Genomic_DNA"/>
</dbReference>
<dbReference type="GO" id="GO:0005687">
    <property type="term" value="C:U4 snRNP"/>
    <property type="evidence" value="ECO:0007669"/>
    <property type="project" value="TreeGrafter"/>
</dbReference>
<accession>A0A8K1GSQ1</accession>
<dbReference type="GO" id="GO:0046540">
    <property type="term" value="C:U4/U6 x U5 tri-snRNP complex"/>
    <property type="evidence" value="ECO:0007669"/>
    <property type="project" value="InterPro"/>
</dbReference>
<keyword evidence="3" id="KW-0687">Ribonucleoprotein</keyword>
<sequence>MEIHKWANRMSFGEIEEDAYHEDLGFSLGHLGKASSGHMHQTWVNEVTKAHIRKTLRKTLKKQSVVYRGKSMIQDHCSGMASSMAFSHL</sequence>
<reference evidence="5" key="1">
    <citation type="submission" date="2019-04" db="EMBL/GenBank/DDBJ databases">
        <title>Genome assembly of Zosterops borbonicus 15179.</title>
        <authorList>
            <person name="Leroy T."/>
            <person name="Anselmetti Y."/>
            <person name="Tilak M.-K."/>
            <person name="Nabholz B."/>
        </authorList>
    </citation>
    <scope>NUCLEOTIDE SEQUENCE</scope>
    <source>
        <strain evidence="5">HGM_15179</strain>
        <tissue evidence="5">Muscle</tissue>
    </source>
</reference>
<evidence type="ECO:0000259" key="4">
    <source>
        <dbReference type="Pfam" id="PF09785"/>
    </source>
</evidence>
<dbReference type="OrthoDB" id="4771285at2759"/>
<keyword evidence="2" id="KW-0539">Nucleus</keyword>
<name>A0A8K1GSQ1_9PASS</name>
<comment type="subcellular location">
    <subcellularLocation>
        <location evidence="1">Nucleus</location>
    </subcellularLocation>
</comment>
<keyword evidence="6" id="KW-1185">Reference proteome</keyword>
<dbReference type="PANTHER" id="PTHR13904:SF0">
    <property type="entry name" value="U4_U6 SMALL NUCLEAR RIBONUCLEOPROTEIN PRP31"/>
    <property type="match status" value="1"/>
</dbReference>